<organism evidence="3 4">
    <name type="scientific">Stutzerimonas stutzeri</name>
    <name type="common">Pseudomonas stutzeri</name>
    <dbReference type="NCBI Taxonomy" id="316"/>
    <lineage>
        <taxon>Bacteria</taxon>
        <taxon>Pseudomonadati</taxon>
        <taxon>Pseudomonadota</taxon>
        <taxon>Gammaproteobacteria</taxon>
        <taxon>Pseudomonadales</taxon>
        <taxon>Pseudomonadaceae</taxon>
        <taxon>Stutzerimonas</taxon>
    </lineage>
</organism>
<evidence type="ECO:0000256" key="1">
    <source>
        <dbReference type="SAM" id="MobiDB-lite"/>
    </source>
</evidence>
<feature type="signal peptide" evidence="2">
    <location>
        <begin position="1"/>
        <end position="31"/>
    </location>
</feature>
<proteinExistence type="predicted"/>
<sequence length="143" mass="15263">MCPVPTDTEDTLMKKLLAAAILATVASTAFAIPPSHPQPILGEAQSTLTVQKQLSTDRTLSENGFDRTPLSEQIAEDGFDHTPISEQIAEDGFDSTPQAEQFAEDGFDLTPQADQVADDGFDRTPLGQLLAEDGSDRTELGTA</sequence>
<name>A0A172WPK0_STUST</name>
<evidence type="ECO:0000313" key="4">
    <source>
        <dbReference type="Proteomes" id="UP000077787"/>
    </source>
</evidence>
<keyword evidence="2" id="KW-0732">Signal</keyword>
<reference evidence="3 4" key="1">
    <citation type="submission" date="2016-05" db="EMBL/GenBank/DDBJ databases">
        <title>Genome sequence of Pseudomonas stutzeri 273 and identification of the exopolysaccharide biosynthesis locus.</title>
        <authorList>
            <person name="Wu S."/>
            <person name="Sun C."/>
        </authorList>
    </citation>
    <scope>NUCLEOTIDE SEQUENCE [LARGE SCALE GENOMIC DNA]</scope>
    <source>
        <strain evidence="3 4">273</strain>
    </source>
</reference>
<feature type="region of interest" description="Disordered" evidence="1">
    <location>
        <begin position="112"/>
        <end position="143"/>
    </location>
</feature>
<feature type="chain" id="PRO_5008002797" evidence="2">
    <location>
        <begin position="32"/>
        <end position="143"/>
    </location>
</feature>
<gene>
    <name evidence="3" type="ORF">PS273GM_09300</name>
</gene>
<dbReference type="EMBL" id="CP015641">
    <property type="protein sequence ID" value="ANF25330.1"/>
    <property type="molecule type" value="Genomic_DNA"/>
</dbReference>
<dbReference type="Proteomes" id="UP000077787">
    <property type="component" value="Chromosome"/>
</dbReference>
<evidence type="ECO:0000313" key="3">
    <source>
        <dbReference type="EMBL" id="ANF25330.1"/>
    </source>
</evidence>
<feature type="compositionally biased region" description="Basic and acidic residues" evidence="1">
    <location>
        <begin position="134"/>
        <end position="143"/>
    </location>
</feature>
<protein>
    <submittedName>
        <fullName evidence="3">Uncharacterized protein</fullName>
    </submittedName>
</protein>
<evidence type="ECO:0000256" key="2">
    <source>
        <dbReference type="SAM" id="SignalP"/>
    </source>
</evidence>
<accession>A0A172WPK0</accession>
<dbReference type="AlphaFoldDB" id="A0A172WPK0"/>